<name>A0A1H3WNJ0_9BACT</name>
<evidence type="ECO:0000313" key="2">
    <source>
        <dbReference type="EMBL" id="SDZ87758.1"/>
    </source>
</evidence>
<proteinExistence type="predicted"/>
<feature type="chain" id="PRO_5011467703" description="Lipocalin-like domain-containing protein" evidence="1">
    <location>
        <begin position="23"/>
        <end position="183"/>
    </location>
</feature>
<protein>
    <recommendedName>
        <fullName evidence="4">Lipocalin-like domain-containing protein</fullName>
    </recommendedName>
</protein>
<accession>A0A1H3WNJ0</accession>
<evidence type="ECO:0000313" key="3">
    <source>
        <dbReference type="Proteomes" id="UP000199041"/>
    </source>
</evidence>
<keyword evidence="3" id="KW-1185">Reference proteome</keyword>
<sequence length="183" mass="19364">MKKHLKLLGAFALFSILVISCSKDDSGPGSVSGTWTFGDYTYTRATSTQGNEETSGIYAIVMVATGGDGGNFGDFSGSAMSFIFPSALGAGEYKLATNEEMQASYKTKKLMDIQCQIGLAGSNGSTLYESSLATGGTANVTIDKDGKYHITIKKPATLKKWVELEGGVSGAKDSYELKVNDLY</sequence>
<dbReference type="OrthoDB" id="674826at2"/>
<dbReference type="Proteomes" id="UP000199041">
    <property type="component" value="Unassembled WGS sequence"/>
</dbReference>
<organism evidence="2 3">
    <name type="scientific">Arachidicoccus rhizosphaerae</name>
    <dbReference type="NCBI Taxonomy" id="551991"/>
    <lineage>
        <taxon>Bacteria</taxon>
        <taxon>Pseudomonadati</taxon>
        <taxon>Bacteroidota</taxon>
        <taxon>Chitinophagia</taxon>
        <taxon>Chitinophagales</taxon>
        <taxon>Chitinophagaceae</taxon>
        <taxon>Arachidicoccus</taxon>
    </lineage>
</organism>
<feature type="signal peptide" evidence="1">
    <location>
        <begin position="1"/>
        <end position="22"/>
    </location>
</feature>
<dbReference type="RefSeq" id="WP_091393935.1">
    <property type="nucleotide sequence ID" value="NZ_FNQY01000003.1"/>
</dbReference>
<evidence type="ECO:0008006" key="4">
    <source>
        <dbReference type="Google" id="ProtNLM"/>
    </source>
</evidence>
<dbReference type="AlphaFoldDB" id="A0A1H3WNJ0"/>
<dbReference type="EMBL" id="FNQY01000003">
    <property type="protein sequence ID" value="SDZ87758.1"/>
    <property type="molecule type" value="Genomic_DNA"/>
</dbReference>
<reference evidence="2 3" key="1">
    <citation type="submission" date="2016-10" db="EMBL/GenBank/DDBJ databases">
        <authorList>
            <person name="de Groot N.N."/>
        </authorList>
    </citation>
    <scope>NUCLEOTIDE SEQUENCE [LARGE SCALE GENOMIC DNA]</scope>
    <source>
        <strain evidence="2 3">Vu-144</strain>
    </source>
</reference>
<keyword evidence="1" id="KW-0732">Signal</keyword>
<gene>
    <name evidence="2" type="ORF">SAMN05192529_103113</name>
</gene>
<evidence type="ECO:0000256" key="1">
    <source>
        <dbReference type="SAM" id="SignalP"/>
    </source>
</evidence>
<dbReference type="PROSITE" id="PS51257">
    <property type="entry name" value="PROKAR_LIPOPROTEIN"/>
    <property type="match status" value="1"/>
</dbReference>